<feature type="transmembrane region" description="Helical" evidence="2">
    <location>
        <begin position="16"/>
        <end position="39"/>
    </location>
</feature>
<evidence type="ECO:0000256" key="2">
    <source>
        <dbReference type="SAM" id="Phobius"/>
    </source>
</evidence>
<dbReference type="RefSeq" id="WP_131304839.1">
    <property type="nucleotide sequence ID" value="NZ_SJFN01000001.1"/>
</dbReference>
<comment type="caution">
    <text evidence="3">The sequence shown here is derived from an EMBL/GenBank/DDBJ whole genome shotgun (WGS) entry which is preliminary data.</text>
</comment>
<name>A0A4Q9W009_9HYPH</name>
<evidence type="ECO:0000313" key="3">
    <source>
        <dbReference type="EMBL" id="TBW41253.1"/>
    </source>
</evidence>
<evidence type="ECO:0000313" key="4">
    <source>
        <dbReference type="Proteomes" id="UP000292781"/>
    </source>
</evidence>
<keyword evidence="4" id="KW-1185">Reference proteome</keyword>
<feature type="coiled-coil region" evidence="1">
    <location>
        <begin position="83"/>
        <end position="117"/>
    </location>
</feature>
<keyword evidence="2" id="KW-1133">Transmembrane helix</keyword>
<protein>
    <submittedName>
        <fullName evidence="3">DUF2852 domain-containing protein</fullName>
    </submittedName>
</protein>
<keyword evidence="2" id="KW-0812">Transmembrane</keyword>
<organism evidence="3 4">
    <name type="scientific">Siculibacillus lacustris</name>
    <dbReference type="NCBI Taxonomy" id="1549641"/>
    <lineage>
        <taxon>Bacteria</taxon>
        <taxon>Pseudomonadati</taxon>
        <taxon>Pseudomonadota</taxon>
        <taxon>Alphaproteobacteria</taxon>
        <taxon>Hyphomicrobiales</taxon>
        <taxon>Ancalomicrobiaceae</taxon>
        <taxon>Siculibacillus</taxon>
    </lineage>
</organism>
<sequence>MRCSAVVRPGFHPLSIALMVGGFMIAWPIGLAMLGYMLWGDRLAGFADGLRQGFTGAAARHGFTPGAGFGYSATGNAAFDAYRASELERLEAERRRLDEERREFEAYMTHLRRARDQEEFDRFKAERTAWKQRSGDPTKP</sequence>
<gene>
    <name evidence="3" type="ORF">EYW49_00555</name>
</gene>
<keyword evidence="1" id="KW-0175">Coiled coil</keyword>
<dbReference type="OrthoDB" id="9806878at2"/>
<evidence type="ECO:0000256" key="1">
    <source>
        <dbReference type="SAM" id="Coils"/>
    </source>
</evidence>
<dbReference type="AlphaFoldDB" id="A0A4Q9W009"/>
<dbReference type="Proteomes" id="UP000292781">
    <property type="component" value="Unassembled WGS sequence"/>
</dbReference>
<proteinExistence type="predicted"/>
<keyword evidence="2" id="KW-0472">Membrane</keyword>
<accession>A0A4Q9W009</accession>
<reference evidence="3 4" key="1">
    <citation type="submission" date="2019-02" db="EMBL/GenBank/DDBJ databases">
        <title>Siculibacillus lacustris gen. nov., sp. nov., a new rosette-forming bacterium isolated from a freshwater crater lake (Lake St. Ana, Romania).</title>
        <authorList>
            <person name="Felfoldi T."/>
            <person name="Marton Z."/>
            <person name="Szabo A."/>
            <person name="Mentes A."/>
            <person name="Boka K."/>
            <person name="Marialigeti K."/>
            <person name="Mathe I."/>
            <person name="Koncz M."/>
            <person name="Schumann P."/>
            <person name="Toth E."/>
        </authorList>
    </citation>
    <scope>NUCLEOTIDE SEQUENCE [LARGE SCALE GENOMIC DNA]</scope>
    <source>
        <strain evidence="3 4">SA-279</strain>
    </source>
</reference>
<dbReference type="InterPro" id="IPR021273">
    <property type="entry name" value="DUF2852"/>
</dbReference>
<dbReference type="Pfam" id="PF11014">
    <property type="entry name" value="DUF2852"/>
    <property type="match status" value="1"/>
</dbReference>
<dbReference type="EMBL" id="SJFN01000001">
    <property type="protein sequence ID" value="TBW41253.1"/>
    <property type="molecule type" value="Genomic_DNA"/>
</dbReference>